<keyword evidence="3" id="KW-0597">Phosphoprotein</keyword>
<dbReference type="NCBIfam" id="NF041948">
    <property type="entry name" value="Phrelay_LuxU_Vib"/>
    <property type="match status" value="1"/>
</dbReference>
<dbReference type="InterPro" id="IPR036641">
    <property type="entry name" value="HPT_dom_sf"/>
</dbReference>
<evidence type="ECO:0000259" key="5">
    <source>
        <dbReference type="Pfam" id="PF01627"/>
    </source>
</evidence>
<evidence type="ECO:0000256" key="2">
    <source>
        <dbReference type="ARBA" id="ARBA00017260"/>
    </source>
</evidence>
<accession>A0A2J8I7C5</accession>
<dbReference type="Pfam" id="PF01627">
    <property type="entry name" value="Hpt"/>
    <property type="match status" value="1"/>
</dbReference>
<gene>
    <name evidence="6" type="ORF">C1N32_03790</name>
</gene>
<name>A0A2J8I7C5_VIBDI</name>
<dbReference type="InterPro" id="IPR008207">
    <property type="entry name" value="Sig_transdc_His_kin_Hpt_dom"/>
</dbReference>
<dbReference type="SUPFAM" id="SSF47226">
    <property type="entry name" value="Histidine-containing phosphotransfer domain, HPT domain"/>
    <property type="match status" value="1"/>
</dbReference>
<evidence type="ECO:0000256" key="1">
    <source>
        <dbReference type="ARBA" id="ARBA00011245"/>
    </source>
</evidence>
<dbReference type="Proteomes" id="UP000236449">
    <property type="component" value="Unassembled WGS sequence"/>
</dbReference>
<proteinExistence type="predicted"/>
<evidence type="ECO:0000256" key="3">
    <source>
        <dbReference type="ARBA" id="ARBA00022553"/>
    </source>
</evidence>
<dbReference type="Gene3D" id="1.20.120.160">
    <property type="entry name" value="HPT domain"/>
    <property type="match status" value="1"/>
</dbReference>
<reference evidence="6 7" key="1">
    <citation type="submission" date="2018-01" db="EMBL/GenBank/DDBJ databases">
        <title>Draft genome sequences of six Vibrio diazotrophicus strains isolated from deep-sea sediments of the Baltic Sea.</title>
        <authorList>
            <person name="Castillo D."/>
            <person name="Vandieken V."/>
            <person name="Chiang O."/>
            <person name="Middelboe M."/>
        </authorList>
    </citation>
    <scope>NUCLEOTIDE SEQUENCE [LARGE SCALE GENOMIC DNA]</scope>
    <source>
        <strain evidence="6 7">60.27F</strain>
    </source>
</reference>
<protein>
    <recommendedName>
        <fullName evidence="2">Phosphorelay protein LuxU</fullName>
    </recommendedName>
</protein>
<comment type="caution">
    <text evidence="6">The sequence shown here is derived from an EMBL/GenBank/DDBJ whole genome shotgun (WGS) entry which is preliminary data.</text>
</comment>
<sequence>MMDVLNQSKIEKLAREIGEENVPMLLEIFLGELVAYQQSLTSNEVVDKTQYLKDISHALKSSAASFGADRLCAKAVDIDAKAKLGEQFDEAVETANMVDILNQTHGYYQQLIVTSSCD</sequence>
<feature type="domain" description="HPt" evidence="5">
    <location>
        <begin position="25"/>
        <end position="93"/>
    </location>
</feature>
<dbReference type="EMBL" id="POSK01000002">
    <property type="protein sequence ID" value="PNI06420.1"/>
    <property type="molecule type" value="Genomic_DNA"/>
</dbReference>
<dbReference type="InterPro" id="IPR053403">
    <property type="entry name" value="QS_phosphorelay_intermediate"/>
</dbReference>
<evidence type="ECO:0000313" key="6">
    <source>
        <dbReference type="EMBL" id="PNI06420.1"/>
    </source>
</evidence>
<dbReference type="AlphaFoldDB" id="A0A2J8I7C5"/>
<keyword evidence="4" id="KW-0902">Two-component regulatory system</keyword>
<evidence type="ECO:0000313" key="7">
    <source>
        <dbReference type="Proteomes" id="UP000236449"/>
    </source>
</evidence>
<dbReference type="GO" id="GO:0004672">
    <property type="term" value="F:protein kinase activity"/>
    <property type="evidence" value="ECO:0007669"/>
    <property type="project" value="UniProtKB-ARBA"/>
</dbReference>
<dbReference type="GO" id="GO:0000160">
    <property type="term" value="P:phosphorelay signal transduction system"/>
    <property type="evidence" value="ECO:0007669"/>
    <property type="project" value="UniProtKB-KW"/>
</dbReference>
<organism evidence="6 7">
    <name type="scientific">Vibrio diazotrophicus</name>
    <dbReference type="NCBI Taxonomy" id="685"/>
    <lineage>
        <taxon>Bacteria</taxon>
        <taxon>Pseudomonadati</taxon>
        <taxon>Pseudomonadota</taxon>
        <taxon>Gammaproteobacteria</taxon>
        <taxon>Vibrionales</taxon>
        <taxon>Vibrionaceae</taxon>
        <taxon>Vibrio</taxon>
    </lineage>
</organism>
<evidence type="ECO:0000256" key="4">
    <source>
        <dbReference type="ARBA" id="ARBA00023012"/>
    </source>
</evidence>
<comment type="subunit">
    <text evidence="1">Monomer.</text>
</comment>